<gene>
    <name evidence="9" type="ORF">FC27_GL000055</name>
</gene>
<feature type="transmembrane region" description="Helical" evidence="7">
    <location>
        <begin position="101"/>
        <end position="123"/>
    </location>
</feature>
<comment type="caution">
    <text evidence="9">The sequence shown here is derived from an EMBL/GenBank/DDBJ whole genome shotgun (WGS) entry which is preliminary data.</text>
</comment>
<dbReference type="Pfam" id="PF01694">
    <property type="entry name" value="Rhomboid"/>
    <property type="match status" value="1"/>
</dbReference>
<dbReference type="PANTHER" id="PTHR43731:SF14">
    <property type="entry name" value="PRESENILIN-ASSOCIATED RHOMBOID-LIKE PROTEIN, MITOCHONDRIAL"/>
    <property type="match status" value="1"/>
</dbReference>
<evidence type="ECO:0000256" key="1">
    <source>
        <dbReference type="ARBA" id="ARBA00004141"/>
    </source>
</evidence>
<dbReference type="Gene3D" id="1.20.1540.10">
    <property type="entry name" value="Rhomboid-like"/>
    <property type="match status" value="1"/>
</dbReference>
<comment type="subcellular location">
    <subcellularLocation>
        <location evidence="1">Membrane</location>
        <topology evidence="1">Multi-pass membrane protein</topology>
    </subcellularLocation>
</comment>
<keyword evidence="6 7" id="KW-0472">Membrane</keyword>
<evidence type="ECO:0000256" key="4">
    <source>
        <dbReference type="ARBA" id="ARBA00022801"/>
    </source>
</evidence>
<feature type="transmembrane region" description="Helical" evidence="7">
    <location>
        <begin position="77"/>
        <end position="95"/>
    </location>
</feature>
<evidence type="ECO:0000313" key="9">
    <source>
        <dbReference type="EMBL" id="KRL68360.1"/>
    </source>
</evidence>
<organism evidence="9 10">
    <name type="scientific">Companilactobacillus versmoldensis DSM 14857 = KCTC 3814</name>
    <dbReference type="NCBI Taxonomy" id="1423815"/>
    <lineage>
        <taxon>Bacteria</taxon>
        <taxon>Bacillati</taxon>
        <taxon>Bacillota</taxon>
        <taxon>Bacilli</taxon>
        <taxon>Lactobacillales</taxon>
        <taxon>Lactobacillaceae</taxon>
        <taxon>Companilactobacillus</taxon>
    </lineage>
</organism>
<feature type="transmembrane region" description="Helical" evidence="7">
    <location>
        <begin position="135"/>
        <end position="153"/>
    </location>
</feature>
<sequence length="208" mass="22398">MLIAVVFLLESLAGGSTNLQTLVNFGAKINYLVQDGDWWRLFTPIFLHIGVLHILTNGVTLYFVGTILEPLIGHVRFLVIFLLSGITGNLASFAFGSANSISAGASTSLFGLFAAFLALALIYRENNFLGQMGKTFLALIIINLLLDFAMTGVDIWGHLGGAVGGFLLGIALGLPGIRRPNMIIRLISLAFCLVISYFMYSKGMAVYG</sequence>
<dbReference type="STRING" id="1423815.FC27_GL000055"/>
<dbReference type="PATRIC" id="fig|1423815.3.peg.55"/>
<feature type="transmembrane region" description="Helical" evidence="7">
    <location>
        <begin position="159"/>
        <end position="177"/>
    </location>
</feature>
<evidence type="ECO:0000256" key="5">
    <source>
        <dbReference type="ARBA" id="ARBA00022989"/>
    </source>
</evidence>
<evidence type="ECO:0000259" key="8">
    <source>
        <dbReference type="Pfam" id="PF01694"/>
    </source>
</evidence>
<dbReference type="GO" id="GO:0016020">
    <property type="term" value="C:membrane"/>
    <property type="evidence" value="ECO:0007669"/>
    <property type="project" value="UniProtKB-SubCell"/>
</dbReference>
<dbReference type="Proteomes" id="UP000051647">
    <property type="component" value="Unassembled WGS sequence"/>
</dbReference>
<keyword evidence="4" id="KW-0378">Hydrolase</keyword>
<keyword evidence="3 7" id="KW-0812">Transmembrane</keyword>
<dbReference type="GO" id="GO:0006508">
    <property type="term" value="P:proteolysis"/>
    <property type="evidence" value="ECO:0007669"/>
    <property type="project" value="UniProtKB-KW"/>
</dbReference>
<name>A0A0R1SQ97_9LACO</name>
<feature type="transmembrane region" description="Helical" evidence="7">
    <location>
        <begin position="45"/>
        <end position="65"/>
    </location>
</feature>
<protein>
    <submittedName>
        <fullName evidence="9">Membrane-associated serine protease</fullName>
    </submittedName>
</protein>
<comment type="similarity">
    <text evidence="2">Belongs to the peptidase S54 family.</text>
</comment>
<keyword evidence="9" id="KW-0645">Protease</keyword>
<evidence type="ECO:0000313" key="10">
    <source>
        <dbReference type="Proteomes" id="UP000051647"/>
    </source>
</evidence>
<dbReference type="AlphaFoldDB" id="A0A0R1SQ97"/>
<dbReference type="InterPro" id="IPR050925">
    <property type="entry name" value="Rhomboid_protease_S54"/>
</dbReference>
<dbReference type="GO" id="GO:0004252">
    <property type="term" value="F:serine-type endopeptidase activity"/>
    <property type="evidence" value="ECO:0007669"/>
    <property type="project" value="InterPro"/>
</dbReference>
<feature type="domain" description="Peptidase S54 rhomboid" evidence="8">
    <location>
        <begin position="36"/>
        <end position="172"/>
    </location>
</feature>
<feature type="transmembrane region" description="Helical" evidence="7">
    <location>
        <begin position="182"/>
        <end position="200"/>
    </location>
</feature>
<proteinExistence type="inferred from homology"/>
<dbReference type="EMBL" id="AZFA01000001">
    <property type="protein sequence ID" value="KRL68360.1"/>
    <property type="molecule type" value="Genomic_DNA"/>
</dbReference>
<keyword evidence="5 7" id="KW-1133">Transmembrane helix</keyword>
<evidence type="ECO:0000256" key="7">
    <source>
        <dbReference type="SAM" id="Phobius"/>
    </source>
</evidence>
<evidence type="ECO:0000256" key="3">
    <source>
        <dbReference type="ARBA" id="ARBA00022692"/>
    </source>
</evidence>
<dbReference type="InterPro" id="IPR035952">
    <property type="entry name" value="Rhomboid-like_sf"/>
</dbReference>
<evidence type="ECO:0000256" key="2">
    <source>
        <dbReference type="ARBA" id="ARBA00009045"/>
    </source>
</evidence>
<dbReference type="SUPFAM" id="SSF144091">
    <property type="entry name" value="Rhomboid-like"/>
    <property type="match status" value="1"/>
</dbReference>
<accession>A0A0R1SQ97</accession>
<reference evidence="9 10" key="1">
    <citation type="journal article" date="2015" name="Genome Announc.">
        <title>Expanding the biotechnology potential of lactobacilli through comparative genomics of 213 strains and associated genera.</title>
        <authorList>
            <person name="Sun Z."/>
            <person name="Harris H.M."/>
            <person name="McCann A."/>
            <person name="Guo C."/>
            <person name="Argimon S."/>
            <person name="Zhang W."/>
            <person name="Yang X."/>
            <person name="Jeffery I.B."/>
            <person name="Cooney J.C."/>
            <person name="Kagawa T.F."/>
            <person name="Liu W."/>
            <person name="Song Y."/>
            <person name="Salvetti E."/>
            <person name="Wrobel A."/>
            <person name="Rasinkangas P."/>
            <person name="Parkhill J."/>
            <person name="Rea M.C."/>
            <person name="O'Sullivan O."/>
            <person name="Ritari J."/>
            <person name="Douillard F.P."/>
            <person name="Paul Ross R."/>
            <person name="Yang R."/>
            <person name="Briner A.E."/>
            <person name="Felis G.E."/>
            <person name="de Vos W.M."/>
            <person name="Barrangou R."/>
            <person name="Klaenhammer T.R."/>
            <person name="Caufield P.W."/>
            <person name="Cui Y."/>
            <person name="Zhang H."/>
            <person name="O'Toole P.W."/>
        </authorList>
    </citation>
    <scope>NUCLEOTIDE SEQUENCE [LARGE SCALE GENOMIC DNA]</scope>
    <source>
        <strain evidence="9 10">DSM 14857</strain>
    </source>
</reference>
<keyword evidence="10" id="KW-1185">Reference proteome</keyword>
<evidence type="ECO:0000256" key="6">
    <source>
        <dbReference type="ARBA" id="ARBA00023136"/>
    </source>
</evidence>
<dbReference type="PANTHER" id="PTHR43731">
    <property type="entry name" value="RHOMBOID PROTEASE"/>
    <property type="match status" value="1"/>
</dbReference>
<dbReference type="eggNOG" id="COG0705">
    <property type="taxonomic scope" value="Bacteria"/>
</dbReference>
<dbReference type="InterPro" id="IPR022764">
    <property type="entry name" value="Peptidase_S54_rhomboid_dom"/>
</dbReference>